<dbReference type="OrthoDB" id="288726at2759"/>
<proteinExistence type="inferred from homology"/>
<organism evidence="6 7">
    <name type="scientific">Ophiocordyceps polyrhachis-furcata BCC 54312</name>
    <dbReference type="NCBI Taxonomy" id="1330021"/>
    <lineage>
        <taxon>Eukaryota</taxon>
        <taxon>Fungi</taxon>
        <taxon>Dikarya</taxon>
        <taxon>Ascomycota</taxon>
        <taxon>Pezizomycotina</taxon>
        <taxon>Sordariomycetes</taxon>
        <taxon>Hypocreomycetidae</taxon>
        <taxon>Hypocreales</taxon>
        <taxon>Ophiocordycipitaceae</taxon>
        <taxon>Ophiocordyceps</taxon>
    </lineage>
</organism>
<evidence type="ECO:0000256" key="5">
    <source>
        <dbReference type="SAM" id="SignalP"/>
    </source>
</evidence>
<evidence type="ECO:0000313" key="7">
    <source>
        <dbReference type="Proteomes" id="UP000253664"/>
    </source>
</evidence>
<comment type="similarity">
    <text evidence="3 4">Belongs to the arginase family.</text>
</comment>
<keyword evidence="5" id="KW-0732">Signal</keyword>
<dbReference type="PANTHER" id="PTHR11358">
    <property type="entry name" value="ARGINASE/AGMATINASE"/>
    <property type="match status" value="1"/>
</dbReference>
<accession>A0A367L6E8</accession>
<protein>
    <recommendedName>
        <fullName evidence="8">Arginase</fullName>
    </recommendedName>
</protein>
<feature type="chain" id="PRO_5016992255" description="Arginase" evidence="5">
    <location>
        <begin position="24"/>
        <end position="383"/>
    </location>
</feature>
<reference evidence="6 7" key="1">
    <citation type="journal article" date="2015" name="BMC Genomics">
        <title>Insights from the genome of Ophiocordyceps polyrhachis-furcata to pathogenicity and host specificity in insect fungi.</title>
        <authorList>
            <person name="Wichadakul D."/>
            <person name="Kobmoo N."/>
            <person name="Ingsriswang S."/>
            <person name="Tangphatsornruang S."/>
            <person name="Chantasingh D."/>
            <person name="Luangsa-ard J.J."/>
            <person name="Eurwilaichitr L."/>
        </authorList>
    </citation>
    <scope>NUCLEOTIDE SEQUENCE [LARGE SCALE GENOMIC DNA]</scope>
    <source>
        <strain evidence="6 7">BCC 54312</strain>
    </source>
</reference>
<dbReference type="AlphaFoldDB" id="A0A367L6E8"/>
<dbReference type="GO" id="GO:0008783">
    <property type="term" value="F:agmatinase activity"/>
    <property type="evidence" value="ECO:0007669"/>
    <property type="project" value="TreeGrafter"/>
</dbReference>
<keyword evidence="7" id="KW-1185">Reference proteome</keyword>
<name>A0A367L6E8_9HYPO</name>
<dbReference type="GO" id="GO:0033389">
    <property type="term" value="P:putrescine biosynthetic process from arginine, via agmatine"/>
    <property type="evidence" value="ECO:0007669"/>
    <property type="project" value="TreeGrafter"/>
</dbReference>
<feature type="signal peptide" evidence="5">
    <location>
        <begin position="1"/>
        <end position="23"/>
    </location>
</feature>
<sequence length="383" mass="41591">MLTHPSFLHILLLPWQSLQAAAAQDDRQPADEFDAMRTKVQTFNTFARLPYVNCFAREVDEKERFDIGILGAPHDISVTVRPGARFGPSDIRSASLLKSLGYSVFTGRDPFRDWAKVIDCGDVRMSPLDKLVALRTLDRAHEAIADLPAAHPERFPSPRVLMLGGDHSTTLSALRSARQRWGKVSVVHFDSHIGKKLDHGTFLYVAHEENLILNSSIHVGIRAPHYFRKDETNDKRCGFETITAREIDTIGIKGVVDKIRRRIADSSVYVTVDIDVLDPAFAPATGTPEPGGWTTRELLSILHGLEGLNVIGSDVVEVAPAYDSPGQTTALTAGEVVMSLMDLMVASAAGNASTTALTAGEVVMSLMDLMVASAAGNASVPVL</sequence>
<keyword evidence="2 4" id="KW-0378">Hydrolase</keyword>
<evidence type="ECO:0008006" key="8">
    <source>
        <dbReference type="Google" id="ProtNLM"/>
    </source>
</evidence>
<dbReference type="Gene3D" id="3.40.800.10">
    <property type="entry name" value="Ureohydrolase domain"/>
    <property type="match status" value="1"/>
</dbReference>
<dbReference type="SUPFAM" id="SSF52768">
    <property type="entry name" value="Arginase/deacetylase"/>
    <property type="match status" value="1"/>
</dbReference>
<evidence type="ECO:0000256" key="3">
    <source>
        <dbReference type="PROSITE-ProRule" id="PRU00742"/>
    </source>
</evidence>
<dbReference type="PROSITE" id="PS01053">
    <property type="entry name" value="ARGINASE_1"/>
    <property type="match status" value="1"/>
</dbReference>
<evidence type="ECO:0000313" key="6">
    <source>
        <dbReference type="EMBL" id="RCI10003.1"/>
    </source>
</evidence>
<dbReference type="Proteomes" id="UP000253664">
    <property type="component" value="Unassembled WGS sequence"/>
</dbReference>
<dbReference type="InterPro" id="IPR020855">
    <property type="entry name" value="Ureohydrolase_Mn_BS"/>
</dbReference>
<evidence type="ECO:0000256" key="1">
    <source>
        <dbReference type="ARBA" id="ARBA00022723"/>
    </source>
</evidence>
<dbReference type="Pfam" id="PF00491">
    <property type="entry name" value="Arginase"/>
    <property type="match status" value="1"/>
</dbReference>
<keyword evidence="1" id="KW-0479">Metal-binding</keyword>
<comment type="caution">
    <text evidence="6">The sequence shown here is derived from an EMBL/GenBank/DDBJ whole genome shotgun (WGS) entry which is preliminary data.</text>
</comment>
<dbReference type="PROSITE" id="PS51409">
    <property type="entry name" value="ARGINASE_2"/>
    <property type="match status" value="1"/>
</dbReference>
<dbReference type="CDD" id="cd11592">
    <property type="entry name" value="Agmatinase_PAH"/>
    <property type="match status" value="1"/>
</dbReference>
<dbReference type="InterPro" id="IPR023696">
    <property type="entry name" value="Ureohydrolase_dom_sf"/>
</dbReference>
<dbReference type="STRING" id="1330021.A0A367L6E8"/>
<dbReference type="EMBL" id="LKCN02000013">
    <property type="protein sequence ID" value="RCI10003.1"/>
    <property type="molecule type" value="Genomic_DNA"/>
</dbReference>
<dbReference type="InterPro" id="IPR006035">
    <property type="entry name" value="Ureohydrolase"/>
</dbReference>
<dbReference type="GO" id="GO:0046872">
    <property type="term" value="F:metal ion binding"/>
    <property type="evidence" value="ECO:0007669"/>
    <property type="project" value="UniProtKB-KW"/>
</dbReference>
<evidence type="ECO:0000256" key="2">
    <source>
        <dbReference type="ARBA" id="ARBA00022801"/>
    </source>
</evidence>
<gene>
    <name evidence="6" type="ORF">L249_8403</name>
</gene>
<evidence type="ECO:0000256" key="4">
    <source>
        <dbReference type="RuleBase" id="RU003684"/>
    </source>
</evidence>
<dbReference type="PANTHER" id="PTHR11358:SF28">
    <property type="entry name" value="HYPOTHETICAL ARGINASE FAMILY PROTEIN (EUROFUNG)"/>
    <property type="match status" value="1"/>
</dbReference>